<dbReference type="Pfam" id="PF13193">
    <property type="entry name" value="AMP-binding_C"/>
    <property type="match status" value="1"/>
</dbReference>
<organism evidence="9 10">
    <name type="scientific">Allosaccharopolyspora coralli</name>
    <dbReference type="NCBI Taxonomy" id="2665642"/>
    <lineage>
        <taxon>Bacteria</taxon>
        <taxon>Bacillati</taxon>
        <taxon>Actinomycetota</taxon>
        <taxon>Actinomycetes</taxon>
        <taxon>Pseudonocardiales</taxon>
        <taxon>Pseudonocardiaceae</taxon>
        <taxon>Allosaccharopolyspora</taxon>
    </lineage>
</organism>
<feature type="domain" description="AMP-dependent synthetase/ligase" evidence="7">
    <location>
        <begin position="13"/>
        <end position="394"/>
    </location>
</feature>
<dbReference type="Gene3D" id="3.30.300.30">
    <property type="match status" value="1"/>
</dbReference>
<dbReference type="AlphaFoldDB" id="A0A5Q3QCP5"/>
<dbReference type="InterPro" id="IPR042099">
    <property type="entry name" value="ANL_N_sf"/>
</dbReference>
<dbReference type="GO" id="GO:0004467">
    <property type="term" value="F:long-chain fatty acid-CoA ligase activity"/>
    <property type="evidence" value="ECO:0007669"/>
    <property type="project" value="UniProtKB-EC"/>
</dbReference>
<dbReference type="KEGG" id="sace:GIY23_17070"/>
<evidence type="ECO:0000313" key="10">
    <source>
        <dbReference type="Proteomes" id="UP000371041"/>
    </source>
</evidence>
<comment type="pathway">
    <text evidence="2">Lipid metabolism; fatty acid beta-oxidation.</text>
</comment>
<evidence type="ECO:0000256" key="6">
    <source>
        <dbReference type="ARBA" id="ARBA00042773"/>
    </source>
</evidence>
<dbReference type="Proteomes" id="UP000371041">
    <property type="component" value="Chromosome"/>
</dbReference>
<keyword evidence="10" id="KW-1185">Reference proteome</keyword>
<evidence type="ECO:0000313" key="9">
    <source>
        <dbReference type="EMBL" id="QGK71004.1"/>
    </source>
</evidence>
<proteinExistence type="predicted"/>
<evidence type="ECO:0000256" key="1">
    <source>
        <dbReference type="ARBA" id="ARBA00004170"/>
    </source>
</evidence>
<evidence type="ECO:0000256" key="4">
    <source>
        <dbReference type="ARBA" id="ARBA00026121"/>
    </source>
</evidence>
<dbReference type="InterPro" id="IPR000873">
    <property type="entry name" value="AMP-dep_synth/lig_dom"/>
</dbReference>
<dbReference type="EC" id="6.2.1.3" evidence="4"/>
<evidence type="ECO:0000256" key="3">
    <source>
        <dbReference type="ARBA" id="ARBA00022598"/>
    </source>
</evidence>
<dbReference type="CDD" id="cd04433">
    <property type="entry name" value="AFD_class_I"/>
    <property type="match status" value="1"/>
</dbReference>
<keyword evidence="3" id="KW-0436">Ligase</keyword>
<comment type="subcellular location">
    <subcellularLocation>
        <location evidence="1">Membrane</location>
        <topology evidence="1">Peripheral membrane protein</topology>
    </subcellularLocation>
</comment>
<feature type="domain" description="AMP-binding enzyme C-terminal" evidence="8">
    <location>
        <begin position="445"/>
        <end position="516"/>
    </location>
</feature>
<dbReference type="InterPro" id="IPR050237">
    <property type="entry name" value="ATP-dep_AMP-bd_enzyme"/>
</dbReference>
<dbReference type="GO" id="GO:0016020">
    <property type="term" value="C:membrane"/>
    <property type="evidence" value="ECO:0007669"/>
    <property type="project" value="UniProtKB-SubCell"/>
</dbReference>
<protein>
    <recommendedName>
        <fullName evidence="5">Long-chain-fatty-acid--CoA ligase</fullName>
        <ecNumber evidence="4">6.2.1.3</ecNumber>
    </recommendedName>
    <alternativeName>
        <fullName evidence="6">Long-chain acyl-CoA synthetase</fullName>
    </alternativeName>
</protein>
<dbReference type="PANTHER" id="PTHR43767">
    <property type="entry name" value="LONG-CHAIN-FATTY-ACID--COA LIGASE"/>
    <property type="match status" value="1"/>
</dbReference>
<evidence type="ECO:0000259" key="8">
    <source>
        <dbReference type="Pfam" id="PF13193"/>
    </source>
</evidence>
<dbReference type="EMBL" id="CP045929">
    <property type="protein sequence ID" value="QGK71004.1"/>
    <property type="molecule type" value="Genomic_DNA"/>
</dbReference>
<accession>A0A5Q3QCP5</accession>
<dbReference type="SUPFAM" id="SSF56801">
    <property type="entry name" value="Acetyl-CoA synthetase-like"/>
    <property type="match status" value="1"/>
</dbReference>
<evidence type="ECO:0000259" key="7">
    <source>
        <dbReference type="Pfam" id="PF00501"/>
    </source>
</evidence>
<dbReference type="Gene3D" id="3.40.50.12780">
    <property type="entry name" value="N-terminal domain of ligase-like"/>
    <property type="match status" value="1"/>
</dbReference>
<evidence type="ECO:0000256" key="2">
    <source>
        <dbReference type="ARBA" id="ARBA00005005"/>
    </source>
</evidence>
<evidence type="ECO:0000256" key="5">
    <source>
        <dbReference type="ARBA" id="ARBA00039545"/>
    </source>
</evidence>
<dbReference type="Pfam" id="PF00501">
    <property type="entry name" value="AMP-binding"/>
    <property type="match status" value="1"/>
</dbReference>
<dbReference type="InterPro" id="IPR025110">
    <property type="entry name" value="AMP-bd_C"/>
</dbReference>
<dbReference type="InterPro" id="IPR045851">
    <property type="entry name" value="AMP-bd_C_sf"/>
</dbReference>
<dbReference type="RefSeq" id="WP_154077581.1">
    <property type="nucleotide sequence ID" value="NZ_CP045929.1"/>
</dbReference>
<name>A0A5Q3QCP5_9PSEU</name>
<gene>
    <name evidence="9" type="ORF">GIY23_17070</name>
</gene>
<sequence length="547" mass="58461">MRHPTTLAALLRELAERDPAAVVAIDAGVSDPVTVSRHDLHRRSEQLREDLRQRGVGQGDCVAVWLPNWSDTLVWQFAVAALGAHVIGVNTRYNVDELTHVLDRARPIVIAVAHDFHGLDLLGTLRTATARTTTSAPSVAVVAGPYRTAPAETDRYDLGAGAWIPSPPDTPPTTSAESGGHDLAVAFTTSGSTGKPKLAAHTESAVVGHACDDAAGMDVRTGDAVLCVLPLSGVFGFNTAMAALAGGAVCVLEPVFDDVTVVDDMARHGVTHVVGADDMLVRLQDAWRARPRDLSSWRWAGMADFLGRSHEIAEWARDEFGTRTTGVYGSSEVFALTLFWPPDEPEPRRWNGGGRPVSAATEVRAVDPVTEDAVAVGEQGELQLRGPTVVDAYLGDPQAAARSFTTDGWFRTGDFAVVSADGAVDYRGRIGDALRLRGFLVDPAEIEHRLVEHDAVHTAKVVGIDGPDGATLAVGYVVPVDECEVDPGELRDWCGGTLARFKVPSEIHVIPSMPTTSGTNGSKIHAATLREWARARHTPEHSTEGRR</sequence>
<reference evidence="10" key="1">
    <citation type="submission" date="2019-11" db="EMBL/GenBank/DDBJ databases">
        <title>The complete genome sequence of Saccharopolyspora sp. E2A.</title>
        <authorList>
            <person name="Zhang G."/>
        </authorList>
    </citation>
    <scope>NUCLEOTIDE SEQUENCE [LARGE SCALE GENOMIC DNA]</scope>
    <source>
        <strain evidence="10">E2A</strain>
    </source>
</reference>
<dbReference type="PANTHER" id="PTHR43767:SF8">
    <property type="entry name" value="LONG-CHAIN-FATTY-ACID--COA LIGASE"/>
    <property type="match status" value="1"/>
</dbReference>